<evidence type="ECO:0000313" key="5">
    <source>
        <dbReference type="Proteomes" id="UP000288943"/>
    </source>
</evidence>
<reference evidence="3 6" key="2">
    <citation type="submission" date="2022-05" db="EMBL/GenBank/DDBJ databases">
        <title>Genome Sequencing of Bee-Associated Microbes.</title>
        <authorList>
            <person name="Dunlap C."/>
        </authorList>
    </citation>
    <scope>NUCLEOTIDE SEQUENCE [LARGE SCALE GENOMIC DNA]</scope>
    <source>
        <strain evidence="3 6">NRRL B-23120</strain>
    </source>
</reference>
<dbReference type="Proteomes" id="UP001527202">
    <property type="component" value="Unassembled WGS sequence"/>
</dbReference>
<dbReference type="Pfam" id="PF01522">
    <property type="entry name" value="Polysacc_deac_1"/>
    <property type="match status" value="1"/>
</dbReference>
<dbReference type="Gene3D" id="3.20.20.370">
    <property type="entry name" value="Glycoside hydrolase/deacetylase"/>
    <property type="match status" value="1"/>
</dbReference>
<dbReference type="InterPro" id="IPR051398">
    <property type="entry name" value="Polysacch_Deacetylase"/>
</dbReference>
<evidence type="ECO:0000259" key="2">
    <source>
        <dbReference type="PROSITE" id="PS51677"/>
    </source>
</evidence>
<dbReference type="OrthoDB" id="9778320at2"/>
<proteinExistence type="predicted"/>
<dbReference type="InterPro" id="IPR012854">
    <property type="entry name" value="Cu_amine_oxidase-like_N"/>
</dbReference>
<evidence type="ECO:0000256" key="1">
    <source>
        <dbReference type="ARBA" id="ARBA00022729"/>
    </source>
</evidence>
<reference evidence="4 5" key="1">
    <citation type="submission" date="2018-01" db="EMBL/GenBank/DDBJ databases">
        <title>The whole genome sequencing and assembly of Paenibacillus chitinolyticus KCCM 41400 strain.</title>
        <authorList>
            <person name="Kim J.-Y."/>
            <person name="Park M.-K."/>
            <person name="Lee Y.-J."/>
            <person name="Yi H."/>
            <person name="Bahn Y.-S."/>
            <person name="Kim J.F."/>
            <person name="Lee D.-W."/>
        </authorList>
    </citation>
    <scope>NUCLEOTIDE SEQUENCE [LARGE SCALE GENOMIC DNA]</scope>
    <source>
        <strain evidence="4 5">KCCM 41400</strain>
    </source>
</reference>
<dbReference type="EMBL" id="JAMDMJ010000029">
    <property type="protein sequence ID" value="MCY9598416.1"/>
    <property type="molecule type" value="Genomic_DNA"/>
</dbReference>
<dbReference type="GO" id="GO:0016810">
    <property type="term" value="F:hydrolase activity, acting on carbon-nitrogen (but not peptide) bonds"/>
    <property type="evidence" value="ECO:0007669"/>
    <property type="project" value="InterPro"/>
</dbReference>
<dbReference type="KEGG" id="pchi:PC41400_15285"/>
<sequence length="388" mass="44141">MKKALKIFLSLLLVAGSIYLVRQSAPRFTYKDQVAVLLYHHISDTDTSNVTITPALFRSQLTFLKKENYHFITLQQFKSFMAGGNVPENAVLVTFDDGYESLYDQAYPVLKELQVPAVNFEITGTLADPRARKLHFLDEQQLRTIATDRDANISCQCHSDSMHDKQNGKPLLTTNIVVDGKQETEEQYKKRVVNDALDCKKKLKKAGEEEVDSYAYPYGYYDARATSLLQSVGYKYGFTVLSEMTTRADDPMQISRITAGSPDITPQVLNRTIQRNVMDFNQDYNYVPLRDTLKDLGGTMTMNKDRTISFYLHGKPYKLDPESGTIETAGKQIPLKHPLLLKSRKAYIHFKDLENVLGVQIAHNPLRNSFFERLTPAKARNNETLTKS</sequence>
<dbReference type="RefSeq" id="WP_042225656.1">
    <property type="nucleotide sequence ID" value="NZ_CP026520.1"/>
</dbReference>
<dbReference type="InterPro" id="IPR011330">
    <property type="entry name" value="Glyco_hydro/deAcase_b/a-brl"/>
</dbReference>
<dbReference type="AlphaFoldDB" id="A0A410WXF6"/>
<dbReference type="EMBL" id="CP026520">
    <property type="protein sequence ID" value="QAV18967.1"/>
    <property type="molecule type" value="Genomic_DNA"/>
</dbReference>
<organism evidence="4 5">
    <name type="scientific">Paenibacillus chitinolyticus</name>
    <dbReference type="NCBI Taxonomy" id="79263"/>
    <lineage>
        <taxon>Bacteria</taxon>
        <taxon>Bacillati</taxon>
        <taxon>Bacillota</taxon>
        <taxon>Bacilli</taxon>
        <taxon>Bacillales</taxon>
        <taxon>Paenibacillaceae</taxon>
        <taxon>Paenibacillus</taxon>
    </lineage>
</organism>
<dbReference type="InterPro" id="IPR036582">
    <property type="entry name" value="Mao_N_sf"/>
</dbReference>
<dbReference type="SUPFAM" id="SSF88713">
    <property type="entry name" value="Glycoside hydrolase/deacetylase"/>
    <property type="match status" value="1"/>
</dbReference>
<protein>
    <submittedName>
        <fullName evidence="3 4">Polysaccharide deacetylase</fullName>
    </submittedName>
</protein>
<evidence type="ECO:0000313" key="3">
    <source>
        <dbReference type="EMBL" id="MCY9598416.1"/>
    </source>
</evidence>
<dbReference type="PANTHER" id="PTHR34216:SF7">
    <property type="entry name" value="POLY-BETA-1,6-N-ACETYL-D-GLUCOSAMINE N-DEACETYLASE"/>
    <property type="match status" value="1"/>
</dbReference>
<keyword evidence="1" id="KW-0732">Signal</keyword>
<evidence type="ECO:0000313" key="6">
    <source>
        <dbReference type="Proteomes" id="UP001527202"/>
    </source>
</evidence>
<dbReference type="SUPFAM" id="SSF55383">
    <property type="entry name" value="Copper amine oxidase, domain N"/>
    <property type="match status" value="1"/>
</dbReference>
<feature type="domain" description="NodB homology" evidence="2">
    <location>
        <begin position="89"/>
        <end position="388"/>
    </location>
</feature>
<dbReference type="CDD" id="cd10918">
    <property type="entry name" value="CE4_NodB_like_5s_6s"/>
    <property type="match status" value="1"/>
</dbReference>
<dbReference type="PANTHER" id="PTHR34216">
    <property type="match status" value="1"/>
</dbReference>
<dbReference type="GeneID" id="95376177"/>
<dbReference type="GO" id="GO:0005975">
    <property type="term" value="P:carbohydrate metabolic process"/>
    <property type="evidence" value="ECO:0007669"/>
    <property type="project" value="InterPro"/>
</dbReference>
<dbReference type="Pfam" id="PF07833">
    <property type="entry name" value="Cu_amine_oxidN1"/>
    <property type="match status" value="1"/>
</dbReference>
<accession>A0A410WXF6</accession>
<evidence type="ECO:0000313" key="4">
    <source>
        <dbReference type="EMBL" id="QAV18967.1"/>
    </source>
</evidence>
<dbReference type="Proteomes" id="UP000288943">
    <property type="component" value="Chromosome"/>
</dbReference>
<name>A0A410WXF6_9BACL</name>
<gene>
    <name evidence="3" type="ORF">M5X16_21950</name>
    <name evidence="4" type="ORF">PC41400_15285</name>
</gene>
<keyword evidence="6" id="KW-1185">Reference proteome</keyword>
<dbReference type="InterPro" id="IPR002509">
    <property type="entry name" value="NODB_dom"/>
</dbReference>
<dbReference type="PROSITE" id="PS51677">
    <property type="entry name" value="NODB"/>
    <property type="match status" value="1"/>
</dbReference>